<name>A0A550CLV6_9AGAR</name>
<accession>A0A550CLV6</accession>
<evidence type="ECO:0000256" key="6">
    <source>
        <dbReference type="ARBA" id="ARBA00044735"/>
    </source>
</evidence>
<dbReference type="InterPro" id="IPR008011">
    <property type="entry name" value="Complex1_LYR_dom"/>
</dbReference>
<dbReference type="GO" id="GO:0005739">
    <property type="term" value="C:mitochondrion"/>
    <property type="evidence" value="ECO:0007669"/>
    <property type="project" value="UniProtKB-SubCell"/>
</dbReference>
<gene>
    <name evidence="8" type="ORF">BD626DRAFT_452983</name>
</gene>
<dbReference type="Proteomes" id="UP000320762">
    <property type="component" value="Unassembled WGS sequence"/>
</dbReference>
<dbReference type="PANTHER" id="PTHR13675:SF0">
    <property type="entry name" value="LYR MOTIF-CONTAINING PROTEIN 2"/>
    <property type="match status" value="1"/>
</dbReference>
<sequence>MAVLHSNQLTLKHFVLRKQVLDFYRYAVRCTRGIPHPQARVETIAWIRSEIERNRHLTDVNLIEDKLRICRREVKQLLPAAASLPSRKD</sequence>
<keyword evidence="4" id="KW-0496">Mitochondrion</keyword>
<dbReference type="AlphaFoldDB" id="A0A550CLV6"/>
<dbReference type="PANTHER" id="PTHR13675">
    <property type="entry name" value="LYR MOTIF-CONTAINING PROTEIN 2"/>
    <property type="match status" value="1"/>
</dbReference>
<evidence type="ECO:0000256" key="2">
    <source>
        <dbReference type="ARBA" id="ARBA00009508"/>
    </source>
</evidence>
<evidence type="ECO:0000313" key="9">
    <source>
        <dbReference type="Proteomes" id="UP000320762"/>
    </source>
</evidence>
<dbReference type="STRING" id="97359.A0A550CLV6"/>
<reference evidence="8 9" key="1">
    <citation type="journal article" date="2019" name="New Phytol.">
        <title>Comparative genomics reveals unique wood-decay strategies and fruiting body development in the Schizophyllaceae.</title>
        <authorList>
            <person name="Almasi E."/>
            <person name="Sahu N."/>
            <person name="Krizsan K."/>
            <person name="Balint B."/>
            <person name="Kovacs G.M."/>
            <person name="Kiss B."/>
            <person name="Cseklye J."/>
            <person name="Drula E."/>
            <person name="Henrissat B."/>
            <person name="Nagy I."/>
            <person name="Chovatia M."/>
            <person name="Adam C."/>
            <person name="LaButti K."/>
            <person name="Lipzen A."/>
            <person name="Riley R."/>
            <person name="Grigoriev I.V."/>
            <person name="Nagy L.G."/>
        </authorList>
    </citation>
    <scope>NUCLEOTIDE SEQUENCE [LARGE SCALE GENOMIC DNA]</scope>
    <source>
        <strain evidence="8 9">NL-1724</strain>
    </source>
</reference>
<keyword evidence="3" id="KW-0809">Transit peptide</keyword>
<dbReference type="Pfam" id="PF05347">
    <property type="entry name" value="Complex1_LYR"/>
    <property type="match status" value="1"/>
</dbReference>
<dbReference type="InterPro" id="IPR045293">
    <property type="entry name" value="Complex1_LYR_LYRM2"/>
</dbReference>
<comment type="caution">
    <text evidence="8">The sequence shown here is derived from an EMBL/GenBank/DDBJ whole genome shotgun (WGS) entry which is preliminary data.</text>
</comment>
<evidence type="ECO:0000256" key="4">
    <source>
        <dbReference type="ARBA" id="ARBA00023128"/>
    </source>
</evidence>
<organism evidence="8 9">
    <name type="scientific">Schizophyllum amplum</name>
    <dbReference type="NCBI Taxonomy" id="97359"/>
    <lineage>
        <taxon>Eukaryota</taxon>
        <taxon>Fungi</taxon>
        <taxon>Dikarya</taxon>
        <taxon>Basidiomycota</taxon>
        <taxon>Agaricomycotina</taxon>
        <taxon>Agaricomycetes</taxon>
        <taxon>Agaricomycetidae</taxon>
        <taxon>Agaricales</taxon>
        <taxon>Schizophyllaceae</taxon>
        <taxon>Schizophyllum</taxon>
    </lineage>
</organism>
<dbReference type="OrthoDB" id="74240at2759"/>
<dbReference type="EMBL" id="VDMD01000004">
    <property type="protein sequence ID" value="TRM65782.1"/>
    <property type="molecule type" value="Genomic_DNA"/>
</dbReference>
<proteinExistence type="inferred from homology"/>
<evidence type="ECO:0000313" key="8">
    <source>
        <dbReference type="EMBL" id="TRM65782.1"/>
    </source>
</evidence>
<feature type="domain" description="Complex 1 LYR protein" evidence="7">
    <location>
        <begin position="18"/>
        <end position="75"/>
    </location>
</feature>
<evidence type="ECO:0000256" key="1">
    <source>
        <dbReference type="ARBA" id="ARBA00004173"/>
    </source>
</evidence>
<evidence type="ECO:0000256" key="5">
    <source>
        <dbReference type="ARBA" id="ARBA00026235"/>
    </source>
</evidence>
<comment type="subcellular location">
    <subcellularLocation>
        <location evidence="1">Mitochondrion</location>
    </subcellularLocation>
</comment>
<evidence type="ECO:0000259" key="7">
    <source>
        <dbReference type="Pfam" id="PF05347"/>
    </source>
</evidence>
<evidence type="ECO:0000256" key="3">
    <source>
        <dbReference type="ARBA" id="ARBA00022946"/>
    </source>
</evidence>
<dbReference type="CDD" id="cd20262">
    <property type="entry name" value="Complex1_LYR_LYRM2"/>
    <property type="match status" value="1"/>
</dbReference>
<comment type="similarity">
    <text evidence="2">Belongs to the complex I LYR family.</text>
</comment>
<comment type="function">
    <text evidence="6">Involved in efficient integration of the N-module into mitochondrial respiratory chain complex I.</text>
</comment>
<protein>
    <recommendedName>
        <fullName evidence="5">LYR motif-containing protein 2</fullName>
    </recommendedName>
</protein>
<keyword evidence="9" id="KW-1185">Reference proteome</keyword>